<evidence type="ECO:0000256" key="14">
    <source>
        <dbReference type="ARBA" id="ARBA00023264"/>
    </source>
</evidence>
<organism evidence="18 19">
    <name type="scientific">Asticcacaulis biprosthecium C19</name>
    <dbReference type="NCBI Taxonomy" id="715226"/>
    <lineage>
        <taxon>Bacteria</taxon>
        <taxon>Pseudomonadati</taxon>
        <taxon>Pseudomonadota</taxon>
        <taxon>Alphaproteobacteria</taxon>
        <taxon>Caulobacterales</taxon>
        <taxon>Caulobacteraceae</taxon>
        <taxon>Asticcacaulis</taxon>
    </lineage>
</organism>
<dbReference type="InterPro" id="IPR000829">
    <property type="entry name" value="DAGK"/>
</dbReference>
<keyword evidence="19" id="KW-1185">Reference proteome</keyword>
<dbReference type="GO" id="GO:0008654">
    <property type="term" value="P:phospholipid biosynthetic process"/>
    <property type="evidence" value="ECO:0007669"/>
    <property type="project" value="UniProtKB-KW"/>
</dbReference>
<accession>F4QKW4</accession>
<dbReference type="InterPro" id="IPR033717">
    <property type="entry name" value="UDPK"/>
</dbReference>
<evidence type="ECO:0000256" key="12">
    <source>
        <dbReference type="ARBA" id="ARBA00023136"/>
    </source>
</evidence>
<evidence type="ECO:0000256" key="6">
    <source>
        <dbReference type="ARBA" id="ARBA00022692"/>
    </source>
</evidence>
<keyword evidence="10 17" id="KW-1133">Transmembrane helix</keyword>
<keyword evidence="5" id="KW-0808">Transferase</keyword>
<reference evidence="19" key="1">
    <citation type="submission" date="2011-03" db="EMBL/GenBank/DDBJ databases">
        <title>Draft genome sequence of Brevundimonas diminuta.</title>
        <authorList>
            <person name="Brown P.J.B."/>
            <person name="Buechlein A."/>
            <person name="Hemmerich C."/>
            <person name="Brun Y.V."/>
        </authorList>
    </citation>
    <scope>NUCLEOTIDE SEQUENCE [LARGE SCALE GENOMIC DNA]</scope>
    <source>
        <strain evidence="19">C19</strain>
    </source>
</reference>
<keyword evidence="11" id="KW-0443">Lipid metabolism</keyword>
<evidence type="ECO:0000256" key="1">
    <source>
        <dbReference type="ARBA" id="ARBA00004651"/>
    </source>
</evidence>
<dbReference type="eggNOG" id="COG0818">
    <property type="taxonomic scope" value="Bacteria"/>
</dbReference>
<feature type="active site" description="Proton acceptor" evidence="15">
    <location>
        <position position="72"/>
    </location>
</feature>
<comment type="subcellular location">
    <subcellularLocation>
        <location evidence="1">Cell membrane</location>
        <topology evidence="1">Multi-pass membrane protein</topology>
    </subcellularLocation>
</comment>
<dbReference type="RefSeq" id="WP_006271361.1">
    <property type="nucleotide sequence ID" value="NZ_GL883077.1"/>
</dbReference>
<dbReference type="InterPro" id="IPR036945">
    <property type="entry name" value="DAGK_sf"/>
</dbReference>
<dbReference type="PANTHER" id="PTHR34299:SF1">
    <property type="entry name" value="DIACYLGLYCEROL KINASE"/>
    <property type="match status" value="1"/>
</dbReference>
<dbReference type="EMBL" id="GL883077">
    <property type="protein sequence ID" value="EGF92187.1"/>
    <property type="molecule type" value="Genomic_DNA"/>
</dbReference>
<evidence type="ECO:0000256" key="2">
    <source>
        <dbReference type="ARBA" id="ARBA00005967"/>
    </source>
</evidence>
<evidence type="ECO:0000256" key="9">
    <source>
        <dbReference type="ARBA" id="ARBA00022840"/>
    </source>
</evidence>
<evidence type="ECO:0000256" key="15">
    <source>
        <dbReference type="PIRSR" id="PIRSR600829-1"/>
    </source>
</evidence>
<sequence length="133" mass="14224">MSNPAGRFSFLSRLRRFGHAVDGLMVMMRSQPNAVPHLIATVIVILLAAFLGVEAADWRWLIVALAVVWTAEAFKTAVGHVSDLVSPDGASHARDIAAGAVLICVFAAVVIGAITLWPYLHAYLQVLSGPVHL</sequence>
<dbReference type="GO" id="GO:0005524">
    <property type="term" value="F:ATP binding"/>
    <property type="evidence" value="ECO:0007669"/>
    <property type="project" value="UniProtKB-KW"/>
</dbReference>
<keyword evidence="13" id="KW-0594">Phospholipid biosynthesis</keyword>
<feature type="transmembrane region" description="Helical" evidence="17">
    <location>
        <begin position="60"/>
        <end position="78"/>
    </location>
</feature>
<evidence type="ECO:0000256" key="8">
    <source>
        <dbReference type="ARBA" id="ARBA00022777"/>
    </source>
</evidence>
<evidence type="ECO:0000256" key="16">
    <source>
        <dbReference type="PIRSR" id="PIRSR600829-2"/>
    </source>
</evidence>
<evidence type="ECO:0000313" key="19">
    <source>
        <dbReference type="Proteomes" id="UP000006512"/>
    </source>
</evidence>
<evidence type="ECO:0000256" key="5">
    <source>
        <dbReference type="ARBA" id="ARBA00022679"/>
    </source>
</evidence>
<keyword evidence="14" id="KW-1208">Phospholipid metabolism</keyword>
<evidence type="ECO:0000256" key="13">
    <source>
        <dbReference type="ARBA" id="ARBA00023209"/>
    </source>
</evidence>
<keyword evidence="12 17" id="KW-0472">Membrane</keyword>
<feature type="binding site" evidence="16">
    <location>
        <position position="72"/>
    </location>
    <ligand>
        <name>substrate</name>
    </ligand>
</feature>
<dbReference type="PANTHER" id="PTHR34299">
    <property type="entry name" value="DIACYLGLYCEROL KINASE"/>
    <property type="match status" value="1"/>
</dbReference>
<dbReference type="Gene3D" id="1.10.287.3610">
    <property type="match status" value="1"/>
</dbReference>
<keyword evidence="9" id="KW-0067">ATP-binding</keyword>
<dbReference type="GO" id="GO:0005886">
    <property type="term" value="C:plasma membrane"/>
    <property type="evidence" value="ECO:0007669"/>
    <property type="project" value="UniProtKB-SubCell"/>
</dbReference>
<dbReference type="HOGENOM" id="CLU_112343_2_2_5"/>
<dbReference type="OrthoDB" id="9796011at2"/>
<dbReference type="Pfam" id="PF01219">
    <property type="entry name" value="DAGK_prokar"/>
    <property type="match status" value="1"/>
</dbReference>
<evidence type="ECO:0000256" key="4">
    <source>
        <dbReference type="ARBA" id="ARBA00022516"/>
    </source>
</evidence>
<evidence type="ECO:0000313" key="18">
    <source>
        <dbReference type="EMBL" id="EGF92187.1"/>
    </source>
</evidence>
<evidence type="ECO:0000256" key="17">
    <source>
        <dbReference type="SAM" id="Phobius"/>
    </source>
</evidence>
<keyword evidence="6 17" id="KW-0812">Transmembrane</keyword>
<keyword evidence="3" id="KW-1003">Cell membrane</keyword>
<proteinExistence type="inferred from homology"/>
<comment type="similarity">
    <text evidence="2">Belongs to the bacterial diacylglycerol kinase family.</text>
</comment>
<dbReference type="STRING" id="715226.ABI_06200"/>
<evidence type="ECO:0000256" key="7">
    <source>
        <dbReference type="ARBA" id="ARBA00022741"/>
    </source>
</evidence>
<feature type="transmembrane region" description="Helical" evidence="17">
    <location>
        <begin position="98"/>
        <end position="120"/>
    </location>
</feature>
<feature type="transmembrane region" description="Helical" evidence="17">
    <location>
        <begin position="34"/>
        <end position="53"/>
    </location>
</feature>
<keyword evidence="4" id="KW-0444">Lipid biosynthesis</keyword>
<evidence type="ECO:0000256" key="11">
    <source>
        <dbReference type="ARBA" id="ARBA00023098"/>
    </source>
</evidence>
<keyword evidence="8 18" id="KW-0418">Kinase</keyword>
<keyword evidence="7" id="KW-0547">Nucleotide-binding</keyword>
<name>F4QKW4_9CAUL</name>
<evidence type="ECO:0000256" key="10">
    <source>
        <dbReference type="ARBA" id="ARBA00022989"/>
    </source>
</evidence>
<dbReference type="Proteomes" id="UP000006512">
    <property type="component" value="Unassembled WGS sequence"/>
</dbReference>
<gene>
    <name evidence="18" type="ORF">ABI_06200</name>
</gene>
<dbReference type="CDD" id="cd14265">
    <property type="entry name" value="UDPK_IM_like"/>
    <property type="match status" value="1"/>
</dbReference>
<protein>
    <submittedName>
        <fullName evidence="18">Diacylglycerol kinase</fullName>
    </submittedName>
</protein>
<dbReference type="AlphaFoldDB" id="F4QKW4"/>
<evidence type="ECO:0000256" key="3">
    <source>
        <dbReference type="ARBA" id="ARBA00022475"/>
    </source>
</evidence>
<dbReference type="GO" id="GO:0016301">
    <property type="term" value="F:kinase activity"/>
    <property type="evidence" value="ECO:0007669"/>
    <property type="project" value="UniProtKB-KW"/>
</dbReference>